<proteinExistence type="predicted"/>
<evidence type="ECO:0000313" key="2">
    <source>
        <dbReference type="Proteomes" id="UP001551482"/>
    </source>
</evidence>
<dbReference type="Proteomes" id="UP001551482">
    <property type="component" value="Unassembled WGS sequence"/>
</dbReference>
<dbReference type="RefSeq" id="WP_358359694.1">
    <property type="nucleotide sequence ID" value="NZ_JBEZFP010000093.1"/>
</dbReference>
<reference evidence="1 2" key="1">
    <citation type="submission" date="2024-06" db="EMBL/GenBank/DDBJ databases">
        <title>The Natural Products Discovery Center: Release of the First 8490 Sequenced Strains for Exploring Actinobacteria Biosynthetic Diversity.</title>
        <authorList>
            <person name="Kalkreuter E."/>
            <person name="Kautsar S.A."/>
            <person name="Yang D."/>
            <person name="Bader C.D."/>
            <person name="Teijaro C.N."/>
            <person name="Fluegel L."/>
            <person name="Davis C.M."/>
            <person name="Simpson J.R."/>
            <person name="Lauterbach L."/>
            <person name="Steele A.D."/>
            <person name="Gui C."/>
            <person name="Meng S."/>
            <person name="Li G."/>
            <person name="Viehrig K."/>
            <person name="Ye F."/>
            <person name="Su P."/>
            <person name="Kiefer A.F."/>
            <person name="Nichols A."/>
            <person name="Cepeda A.J."/>
            <person name="Yan W."/>
            <person name="Fan B."/>
            <person name="Jiang Y."/>
            <person name="Adhikari A."/>
            <person name="Zheng C.-J."/>
            <person name="Schuster L."/>
            <person name="Cowan T.M."/>
            <person name="Smanski M.J."/>
            <person name="Chevrette M.G."/>
            <person name="De Carvalho L.P.S."/>
            <person name="Shen B."/>
        </authorList>
    </citation>
    <scope>NUCLEOTIDE SEQUENCE [LARGE SCALE GENOMIC DNA]</scope>
    <source>
        <strain evidence="1 2">NPDC048946</strain>
    </source>
</reference>
<keyword evidence="2" id="KW-1185">Reference proteome</keyword>
<name>A0ABV3DPG6_9ACTN</name>
<comment type="caution">
    <text evidence="1">The sequence shown here is derived from an EMBL/GenBank/DDBJ whole genome shotgun (WGS) entry which is preliminary data.</text>
</comment>
<accession>A0ABV3DPG6</accession>
<gene>
    <name evidence="1" type="ORF">AB0C36_29245</name>
</gene>
<evidence type="ECO:0000313" key="1">
    <source>
        <dbReference type="EMBL" id="MEU8137586.1"/>
    </source>
</evidence>
<protein>
    <submittedName>
        <fullName evidence="1">Uncharacterized protein</fullName>
    </submittedName>
</protein>
<organism evidence="1 2">
    <name type="scientific">Streptodolium elevatio</name>
    <dbReference type="NCBI Taxonomy" id="3157996"/>
    <lineage>
        <taxon>Bacteria</taxon>
        <taxon>Bacillati</taxon>
        <taxon>Actinomycetota</taxon>
        <taxon>Actinomycetes</taxon>
        <taxon>Kitasatosporales</taxon>
        <taxon>Streptomycetaceae</taxon>
        <taxon>Streptodolium</taxon>
    </lineage>
</organism>
<dbReference type="EMBL" id="JBEZFP010000093">
    <property type="protein sequence ID" value="MEU8137586.1"/>
    <property type="molecule type" value="Genomic_DNA"/>
</dbReference>
<sequence length="200" mass="21081">MLLYDDDARLRAELVAVTALGRRIAEDVARGMAADAARAGVKGAELAETHVTVPQAPGVAAPEPDAGATRHAVSHTVLLSSRDLYDEEDGDFDADLDGDPSLLDAAYVALEGDCEALTDALAHCWGRAPEDAVFVSEEVEQAVLTVQTADGTPRYSGFISLWRFPGCWLGFGVRCVGERPPVELVALSGPLHLLAGVEGN</sequence>